<keyword evidence="3" id="KW-0119">Carbohydrate metabolism</keyword>
<keyword evidence="5" id="KW-0812">Transmembrane</keyword>
<dbReference type="FunFam" id="3.40.50.11350:FF:000014">
    <property type="entry name" value="Uncharacterized protein"/>
    <property type="match status" value="1"/>
</dbReference>
<reference evidence="6" key="2">
    <citation type="submission" date="2021-04" db="EMBL/GenBank/DDBJ databases">
        <authorList>
            <person name="Podell S."/>
        </authorList>
    </citation>
    <scope>NUCLEOTIDE SEQUENCE</scope>
    <source>
        <strain evidence="6">Hildebrandi</strain>
    </source>
</reference>
<evidence type="ECO:0000313" key="6">
    <source>
        <dbReference type="EMBL" id="KAG7368423.1"/>
    </source>
</evidence>
<feature type="compositionally biased region" description="Low complexity" evidence="4">
    <location>
        <begin position="71"/>
        <end position="81"/>
    </location>
</feature>
<feature type="compositionally biased region" description="Polar residues" evidence="4">
    <location>
        <begin position="118"/>
        <end position="137"/>
    </location>
</feature>
<keyword evidence="5" id="KW-1133">Transmembrane helix</keyword>
<accession>A0A9K3LTV1</accession>
<dbReference type="AlphaFoldDB" id="A0A9K3LTV1"/>
<dbReference type="PANTHER" id="PTHR31469:SF8">
    <property type="entry name" value="OS07G0641000 PROTEIN"/>
    <property type="match status" value="1"/>
</dbReference>
<keyword evidence="5" id="KW-0472">Membrane</keyword>
<name>A0A9K3LTV1_9STRA</name>
<keyword evidence="7" id="KW-1185">Reference proteome</keyword>
<feature type="compositionally biased region" description="Basic and acidic residues" evidence="4">
    <location>
        <begin position="138"/>
        <end position="152"/>
    </location>
</feature>
<keyword evidence="1" id="KW-0808">Transferase</keyword>
<dbReference type="CDD" id="cd11296">
    <property type="entry name" value="O-FucT_like"/>
    <property type="match status" value="1"/>
</dbReference>
<evidence type="ECO:0000256" key="5">
    <source>
        <dbReference type="SAM" id="Phobius"/>
    </source>
</evidence>
<organism evidence="6 7">
    <name type="scientific">Nitzschia inconspicua</name>
    <dbReference type="NCBI Taxonomy" id="303405"/>
    <lineage>
        <taxon>Eukaryota</taxon>
        <taxon>Sar</taxon>
        <taxon>Stramenopiles</taxon>
        <taxon>Ochrophyta</taxon>
        <taxon>Bacillariophyta</taxon>
        <taxon>Bacillariophyceae</taxon>
        <taxon>Bacillariophycidae</taxon>
        <taxon>Bacillariales</taxon>
        <taxon>Bacillariaceae</taxon>
        <taxon>Nitzschia</taxon>
    </lineage>
</organism>
<dbReference type="GO" id="GO:0016740">
    <property type="term" value="F:transferase activity"/>
    <property type="evidence" value="ECO:0007669"/>
    <property type="project" value="UniProtKB-KW"/>
</dbReference>
<keyword evidence="2" id="KW-0294">Fucose metabolism</keyword>
<feature type="region of interest" description="Disordered" evidence="4">
    <location>
        <begin position="66"/>
        <end position="152"/>
    </location>
</feature>
<evidence type="ECO:0000256" key="2">
    <source>
        <dbReference type="ARBA" id="ARBA00023253"/>
    </source>
</evidence>
<dbReference type="OrthoDB" id="1861862at2759"/>
<dbReference type="Proteomes" id="UP000693970">
    <property type="component" value="Unassembled WGS sequence"/>
</dbReference>
<comment type="caution">
    <text evidence="6">The sequence shown here is derived from an EMBL/GenBank/DDBJ whole genome shotgun (WGS) entry which is preliminary data.</text>
</comment>
<sequence length="658" mass="75048">MISNKISKKNSLGNDSSSIVGRKKGAGTGLNDMFTAVFGVAFLLSLSLNIMHMMGMDAAIVEEKTMTNGSNNNNNNNNNNNKMLKPQQLPNDGSAVHQAIKEFTSSSSRMGNKKQKIQGVSQTAVKDNTAVATSKQNSKQEGEEASEDRDNSHLMKLATLDCKAHGGPSLEAAQEMVYWQDIPSDSNYVSPFYKSNQQRAPQQTKYLTFEPDGGGWNNIRMAMESTIGLAVAMGRTLVMPPQKKMYLLGRTEKGQQSHFSFVDFFPIEEMAKDNKAFNVVSMKDYLETQGMKGNLVNKITGKVEFPPGNRTDWDGINQEDYDTLRGYLRNVSITARWQPGSCLPAFPSSGKHEDIEVLQGLVARANSHKPITNNKTGLFHVDDPDPLSRLQDTLAGRKDLCVYNEQLQNEQVVHFQMNHKEQLRLLVHFYAFLFFEDWKEDLWMKRFVRDHLHYKDEIQCAAARVVEKIREHVKKKTGGKSSEYDSFHIRRGDFQFKETRISAEEIYENSKDELTHGSTIFIATDERDKKFFDPLRKHYDLLFLDDFMNDLKGVNSNYFGMIDQLVASRGKIFFGCWFSTFTGYINRIRGYHSVKDKLPGYKSGTLPTTYYYATISRKFEMHKYAPLRGGYFNREFPTSWRDIDKGIKALAERFEKES</sequence>
<evidence type="ECO:0000256" key="3">
    <source>
        <dbReference type="ARBA" id="ARBA00023277"/>
    </source>
</evidence>
<dbReference type="GO" id="GO:0006004">
    <property type="term" value="P:fucose metabolic process"/>
    <property type="evidence" value="ECO:0007669"/>
    <property type="project" value="UniProtKB-KW"/>
</dbReference>
<feature type="transmembrane region" description="Helical" evidence="5">
    <location>
        <begin position="33"/>
        <end position="54"/>
    </location>
</feature>
<evidence type="ECO:0000256" key="1">
    <source>
        <dbReference type="ARBA" id="ARBA00022679"/>
    </source>
</evidence>
<protein>
    <submittedName>
        <fullName evidence="6">GDP-fucose protein O-fucosyltransferase</fullName>
    </submittedName>
</protein>
<dbReference type="EMBL" id="JAGRRH010000006">
    <property type="protein sequence ID" value="KAG7368423.1"/>
    <property type="molecule type" value="Genomic_DNA"/>
</dbReference>
<reference evidence="6" key="1">
    <citation type="journal article" date="2021" name="Sci. Rep.">
        <title>Diploid genomic architecture of Nitzschia inconspicua, an elite biomass production diatom.</title>
        <authorList>
            <person name="Oliver A."/>
            <person name="Podell S."/>
            <person name="Pinowska A."/>
            <person name="Traller J.C."/>
            <person name="Smith S.R."/>
            <person name="McClure R."/>
            <person name="Beliaev A."/>
            <person name="Bohutskyi P."/>
            <person name="Hill E.A."/>
            <person name="Rabines A."/>
            <person name="Zheng H."/>
            <person name="Allen L.Z."/>
            <person name="Kuo A."/>
            <person name="Grigoriev I.V."/>
            <person name="Allen A.E."/>
            <person name="Hazlebeck D."/>
            <person name="Allen E.E."/>
        </authorList>
    </citation>
    <scope>NUCLEOTIDE SEQUENCE</scope>
    <source>
        <strain evidence="6">Hildebrandi</strain>
    </source>
</reference>
<proteinExistence type="predicted"/>
<gene>
    <name evidence="6" type="ORF">IV203_031166</name>
</gene>
<dbReference type="PANTHER" id="PTHR31469">
    <property type="entry name" value="OS07G0633600 PROTEIN"/>
    <property type="match status" value="1"/>
</dbReference>
<dbReference type="Pfam" id="PF10250">
    <property type="entry name" value="O-FucT"/>
    <property type="match status" value="1"/>
</dbReference>
<evidence type="ECO:0000256" key="4">
    <source>
        <dbReference type="SAM" id="MobiDB-lite"/>
    </source>
</evidence>
<dbReference type="InterPro" id="IPR019378">
    <property type="entry name" value="GDP-Fuc_O-FucTrfase"/>
</dbReference>
<evidence type="ECO:0000313" key="7">
    <source>
        <dbReference type="Proteomes" id="UP000693970"/>
    </source>
</evidence>